<accession>A0A5C6NLL5</accession>
<feature type="non-terminal residue" evidence="1">
    <location>
        <position position="653"/>
    </location>
</feature>
<proteinExistence type="predicted"/>
<evidence type="ECO:0000313" key="1">
    <source>
        <dbReference type="EMBL" id="TWW67010.1"/>
    </source>
</evidence>
<name>A0A5C6NLL5_9TELE</name>
<evidence type="ECO:0000313" key="2">
    <source>
        <dbReference type="Proteomes" id="UP000324091"/>
    </source>
</evidence>
<sequence length="653" mass="74815">MSKTPQVSEFVLSNIHPLVQSFLERTTVEQWESFVLGRPDDATTILVAELILEIIANLSNSVVTTLKSHTRTSEERVLTKLEETLPQVLSEALGIQDEVDSDGLQTLTDTIQKEVRANLNSSRASSEKGTPNQRITPTSRINVMIVQLVELFKKFSDKIRTFIGPRPHKTNVDRIPSSREGFLLKDNISPMAEGIRNEMDYAFQDVFRPLMVDLPGDECKELQHEISDEIGIVAEELSIFSDKSPNISCETCWKKIKAFFAKCFAKVCLMRIFAKLKRKHPVLQAEAKSESVETILEKLSTQFLDQEDDKAEREDALVQVFTDLSGNKVLDFNQELSNEIYRHSVPEAAPPSVEREVQSEVQADIRSKSWVFVALMNWYVKTQVKWVIDRVMVPFGGKSEVNLVPEQVTYDEGQRAKNKSYVMYIIEKVVNAVRLDARMLPLTLHEFVNNLSEIVWEKVKDEQFYTDSDVFNNLEKNIKKLLYKVLGCPEKAEAKSESVETILEKLSTQFLDQEDDKAEREDALVQVFTDLSGNKVLDFNQELSNEIYRHSVPEAAPPSVEREVQSEVQADIRSKSWVFVALMNWYVKTQVVNTVRLDARMLPLTLHEFVNNLSEIVWEKVKDEQFYTDSDVFNNLEKNIKKLLYKVLGCPEK</sequence>
<keyword evidence="2" id="KW-1185">Reference proteome</keyword>
<reference evidence="1 2" key="1">
    <citation type="submission" date="2019-04" db="EMBL/GenBank/DDBJ databases">
        <title>Chromosome genome assembly for Takifugu flavidus.</title>
        <authorList>
            <person name="Xiao S."/>
        </authorList>
    </citation>
    <scope>NUCLEOTIDE SEQUENCE [LARGE SCALE GENOMIC DNA]</scope>
    <source>
        <strain evidence="1">HTHZ2018</strain>
        <tissue evidence="1">Muscle</tissue>
    </source>
</reference>
<comment type="caution">
    <text evidence="1">The sequence shown here is derived from an EMBL/GenBank/DDBJ whole genome shotgun (WGS) entry which is preliminary data.</text>
</comment>
<gene>
    <name evidence="1" type="ORF">D4764_02G0000510</name>
</gene>
<dbReference type="AlphaFoldDB" id="A0A5C6NLL5"/>
<protein>
    <submittedName>
        <fullName evidence="1">Uncharacterized protein</fullName>
    </submittedName>
</protein>
<organism evidence="1 2">
    <name type="scientific">Takifugu flavidus</name>
    <name type="common">sansaifugu</name>
    <dbReference type="NCBI Taxonomy" id="433684"/>
    <lineage>
        <taxon>Eukaryota</taxon>
        <taxon>Metazoa</taxon>
        <taxon>Chordata</taxon>
        <taxon>Craniata</taxon>
        <taxon>Vertebrata</taxon>
        <taxon>Euteleostomi</taxon>
        <taxon>Actinopterygii</taxon>
        <taxon>Neopterygii</taxon>
        <taxon>Teleostei</taxon>
        <taxon>Neoteleostei</taxon>
        <taxon>Acanthomorphata</taxon>
        <taxon>Eupercaria</taxon>
        <taxon>Tetraodontiformes</taxon>
        <taxon>Tetradontoidea</taxon>
        <taxon>Tetraodontidae</taxon>
        <taxon>Takifugu</taxon>
    </lineage>
</organism>
<dbReference type="EMBL" id="RHFK02000012">
    <property type="protein sequence ID" value="TWW67010.1"/>
    <property type="molecule type" value="Genomic_DNA"/>
</dbReference>
<dbReference type="Proteomes" id="UP000324091">
    <property type="component" value="Chromosome 2"/>
</dbReference>